<evidence type="ECO:0000313" key="2">
    <source>
        <dbReference type="EMBL" id="VDP86019.1"/>
    </source>
</evidence>
<feature type="region of interest" description="Disordered" evidence="1">
    <location>
        <begin position="1"/>
        <end position="24"/>
    </location>
</feature>
<evidence type="ECO:0000313" key="3">
    <source>
        <dbReference type="Proteomes" id="UP000272942"/>
    </source>
</evidence>
<dbReference type="AlphaFoldDB" id="A0A183AS88"/>
<evidence type="ECO:0000256" key="1">
    <source>
        <dbReference type="SAM" id="MobiDB-lite"/>
    </source>
</evidence>
<gene>
    <name evidence="2" type="ORF">ECPE_LOCUS9822</name>
</gene>
<protein>
    <submittedName>
        <fullName evidence="4">Peptidase A2 domain-containing protein</fullName>
    </submittedName>
</protein>
<proteinExistence type="predicted"/>
<keyword evidence="3" id="KW-1185">Reference proteome</keyword>
<dbReference type="WBParaSite" id="ECPE_0000985401-mRNA-1">
    <property type="protein sequence ID" value="ECPE_0000985401-mRNA-1"/>
    <property type="gene ID" value="ECPE_0000985401"/>
</dbReference>
<organism evidence="4">
    <name type="scientific">Echinostoma caproni</name>
    <dbReference type="NCBI Taxonomy" id="27848"/>
    <lineage>
        <taxon>Eukaryota</taxon>
        <taxon>Metazoa</taxon>
        <taxon>Spiralia</taxon>
        <taxon>Lophotrochozoa</taxon>
        <taxon>Platyhelminthes</taxon>
        <taxon>Trematoda</taxon>
        <taxon>Digenea</taxon>
        <taxon>Plagiorchiida</taxon>
        <taxon>Echinostomata</taxon>
        <taxon>Echinostomatoidea</taxon>
        <taxon>Echinostomatidae</taxon>
        <taxon>Echinostoma</taxon>
    </lineage>
</organism>
<dbReference type="EMBL" id="UZAN01048019">
    <property type="protein sequence ID" value="VDP86019.1"/>
    <property type="molecule type" value="Genomic_DNA"/>
</dbReference>
<accession>A0A183AS88</accession>
<feature type="compositionally biased region" description="Acidic residues" evidence="1">
    <location>
        <begin position="1"/>
        <end position="14"/>
    </location>
</feature>
<reference evidence="4" key="1">
    <citation type="submission" date="2016-06" db="UniProtKB">
        <authorList>
            <consortium name="WormBaseParasite"/>
        </authorList>
    </citation>
    <scope>IDENTIFICATION</scope>
</reference>
<sequence length="162" mass="17514">MKSQDEFSDLDSSVDDFSVPSPNSKCMDYLRKIPAQSKGRNYEPRESERPVSAAASLPKIELARLLGPLGSVVTYAFLDSGSDTTLMSANVARSLGLFGAPVQMHDTPVGGTNVQNSTEITVDVESLDGSYCAKIDDVHTVDVLREKSMRPVRGSTERMATP</sequence>
<reference evidence="2 3" key="2">
    <citation type="submission" date="2018-11" db="EMBL/GenBank/DDBJ databases">
        <authorList>
            <consortium name="Pathogen Informatics"/>
        </authorList>
    </citation>
    <scope>NUCLEOTIDE SEQUENCE [LARGE SCALE GENOMIC DNA]</scope>
    <source>
        <strain evidence="2 3">Egypt</strain>
    </source>
</reference>
<dbReference type="Proteomes" id="UP000272942">
    <property type="component" value="Unassembled WGS sequence"/>
</dbReference>
<dbReference type="OrthoDB" id="6243624at2759"/>
<name>A0A183AS88_9TREM</name>
<evidence type="ECO:0000313" key="4">
    <source>
        <dbReference type="WBParaSite" id="ECPE_0000985401-mRNA-1"/>
    </source>
</evidence>